<feature type="signal peptide" evidence="2">
    <location>
        <begin position="1"/>
        <end position="21"/>
    </location>
</feature>
<keyword evidence="2" id="KW-0732">Signal</keyword>
<sequence length="567" mass="60176">MTSTSRMSLLVVLLAATACHAFVAPTRTSASRVARRAEGDDMDSLLQGLQSRVQEMMTRQATMPIVVLDSMLPGQRIKLQSADPAFREMIEWVGVKASEDSGEEQYDDDSKGVFGMVGADRQNGGALPFGVEARVLDLGVAVDALCGPDLADAAVLVDGVAARLCDDGALGLRARVFAVLAAADYDDVEDRERRRASDVTRDLLAREPASRYLDALAAATRDVAALLGRLERELVATARRRRGHTDDANRSDTDDDDREAAPWSCDVRAMPRGAAELRCRVDDLLDSISTACDRREADWLGGSLRAAAVRAGVVDDACHDLGVERLRDYDALLAGPLRGAVVAEASEKLRASLDRVGILRATRRPRGSVPRGVVEAVLRGEDAPRAASAAEDPGAAARAVADGFVYAGLLRPALAAARAILAESAPPSKASRGFRFGRGPRAAPADALPGAPPAKFYDVVRAADVAARSWRAETAGAADAAFKADLESTLADAAKQFAKALGAAFADARGEKDFAIKDEPDELRPTRATLLFRDELSGRADGVARALGGGDELLHRWRAALADEVFS</sequence>
<evidence type="ECO:0000313" key="3">
    <source>
        <dbReference type="EMBL" id="EGB02452.1"/>
    </source>
</evidence>
<feature type="region of interest" description="Disordered" evidence="1">
    <location>
        <begin position="241"/>
        <end position="260"/>
    </location>
</feature>
<dbReference type="InParanoid" id="F0YR07"/>
<dbReference type="AlphaFoldDB" id="F0YR07"/>
<name>F0YR07_AURAN</name>
<proteinExistence type="predicted"/>
<gene>
    <name evidence="3" type="ORF">AURANDRAFT_68868</name>
</gene>
<dbReference type="Proteomes" id="UP000002729">
    <property type="component" value="Unassembled WGS sequence"/>
</dbReference>
<reference evidence="3 4" key="1">
    <citation type="journal article" date="2011" name="Proc. Natl. Acad. Sci. U.S.A.">
        <title>Niche of harmful alga Aureococcus anophagefferens revealed through ecogenomics.</title>
        <authorList>
            <person name="Gobler C.J."/>
            <person name="Berry D.L."/>
            <person name="Dyhrman S.T."/>
            <person name="Wilhelm S.W."/>
            <person name="Salamov A."/>
            <person name="Lobanov A.V."/>
            <person name="Zhang Y."/>
            <person name="Collier J.L."/>
            <person name="Wurch L.L."/>
            <person name="Kustka A.B."/>
            <person name="Dill B.D."/>
            <person name="Shah M."/>
            <person name="VerBerkmoes N.C."/>
            <person name="Kuo A."/>
            <person name="Terry A."/>
            <person name="Pangilinan J."/>
            <person name="Lindquist E.A."/>
            <person name="Lucas S."/>
            <person name="Paulsen I.T."/>
            <person name="Hattenrath-Lehmann T.K."/>
            <person name="Talmage S.C."/>
            <person name="Walker E.A."/>
            <person name="Koch F."/>
            <person name="Burson A.M."/>
            <person name="Marcoval M.A."/>
            <person name="Tang Y.Z."/>
            <person name="Lecleir G.R."/>
            <person name="Coyne K.J."/>
            <person name="Berg G.M."/>
            <person name="Bertrand E.M."/>
            <person name="Saito M.A."/>
            <person name="Gladyshev V.N."/>
            <person name="Grigoriev I.V."/>
        </authorList>
    </citation>
    <scope>NUCLEOTIDE SEQUENCE [LARGE SCALE GENOMIC DNA]</scope>
    <source>
        <strain evidence="4">CCMP 1984</strain>
    </source>
</reference>
<dbReference type="OrthoDB" id="264917at2759"/>
<dbReference type="GeneID" id="20227077"/>
<dbReference type="RefSeq" id="XP_009042849.1">
    <property type="nucleotide sequence ID" value="XM_009044601.1"/>
</dbReference>
<organism evidence="4">
    <name type="scientific">Aureococcus anophagefferens</name>
    <name type="common">Harmful bloom alga</name>
    <dbReference type="NCBI Taxonomy" id="44056"/>
    <lineage>
        <taxon>Eukaryota</taxon>
        <taxon>Sar</taxon>
        <taxon>Stramenopiles</taxon>
        <taxon>Ochrophyta</taxon>
        <taxon>Pelagophyceae</taxon>
        <taxon>Pelagomonadales</taxon>
        <taxon>Pelagomonadaceae</taxon>
        <taxon>Aureococcus</taxon>
    </lineage>
</organism>
<accession>F0YR07</accession>
<dbReference type="KEGG" id="aaf:AURANDRAFT_68868"/>
<evidence type="ECO:0000256" key="2">
    <source>
        <dbReference type="SAM" id="SignalP"/>
    </source>
</evidence>
<keyword evidence="4" id="KW-1185">Reference proteome</keyword>
<dbReference type="PROSITE" id="PS51257">
    <property type="entry name" value="PROKAR_LIPOPROTEIN"/>
    <property type="match status" value="1"/>
</dbReference>
<feature type="non-terminal residue" evidence="3">
    <location>
        <position position="567"/>
    </location>
</feature>
<evidence type="ECO:0000256" key="1">
    <source>
        <dbReference type="SAM" id="MobiDB-lite"/>
    </source>
</evidence>
<dbReference type="EMBL" id="GL833517">
    <property type="protein sequence ID" value="EGB02452.1"/>
    <property type="molecule type" value="Genomic_DNA"/>
</dbReference>
<protein>
    <submittedName>
        <fullName evidence="3">Uncharacterized protein</fullName>
    </submittedName>
</protein>
<feature type="chain" id="PRO_5003263194" evidence="2">
    <location>
        <begin position="22"/>
        <end position="567"/>
    </location>
</feature>
<evidence type="ECO:0000313" key="4">
    <source>
        <dbReference type="Proteomes" id="UP000002729"/>
    </source>
</evidence>